<feature type="transmembrane region" description="Helical" evidence="2">
    <location>
        <begin position="271"/>
        <end position="297"/>
    </location>
</feature>
<organism evidence="3 4">
    <name type="scientific">Lentibacillus kimchii</name>
    <dbReference type="NCBI Taxonomy" id="1542911"/>
    <lineage>
        <taxon>Bacteria</taxon>
        <taxon>Bacillati</taxon>
        <taxon>Bacillota</taxon>
        <taxon>Bacilli</taxon>
        <taxon>Bacillales</taxon>
        <taxon>Bacillaceae</taxon>
        <taxon>Lentibacillus</taxon>
    </lineage>
</organism>
<feature type="region of interest" description="Disordered" evidence="1">
    <location>
        <begin position="366"/>
        <end position="394"/>
    </location>
</feature>
<sequence length="394" mass="44524">MASMTVGLIPSPDLPANVAEKVISRLAEDLEKRVDATVDWHVEREVNPITGAAEYVSDIIEKAARIKQEHAWDYVICLTDLPSFSDYKAVTTDASVQRGAALVSLPSFGAFPLKHRIRKAFVFIVELLYTNGYTDQTEKKTSPIRERFLLARVNRVIPQESGSTDVRFILQSSVFGWLRVLSGMTFANRPWLALKSFKKILALAFATGTYISIFSTPWQLSVSYTPLRFILLMLLSIGGMVTWIIFAHNLWERPSSKGQNQYRMLYNTTTVMTLICIAVLNYVLLYAMFMFSISLFVPAGLFEEWTDSGTDQPLQNFMRLAWLATSLGTLAGAIGATVEKEDEIRHIAYSYRQLTRYYQMEQGTVESDNRGIAKDESSSYEGTEQRHREEEGAP</sequence>
<keyword evidence="2" id="KW-0812">Transmembrane</keyword>
<keyword evidence="2" id="KW-0472">Membrane</keyword>
<keyword evidence="4" id="KW-1185">Reference proteome</keyword>
<feature type="transmembrane region" description="Helical" evidence="2">
    <location>
        <begin position="230"/>
        <end position="251"/>
    </location>
</feature>
<evidence type="ECO:0000256" key="1">
    <source>
        <dbReference type="SAM" id="MobiDB-lite"/>
    </source>
</evidence>
<evidence type="ECO:0000313" key="4">
    <source>
        <dbReference type="Proteomes" id="UP001596620"/>
    </source>
</evidence>
<evidence type="ECO:0000313" key="3">
    <source>
        <dbReference type="EMBL" id="MFC7747338.1"/>
    </source>
</evidence>
<evidence type="ECO:0000256" key="2">
    <source>
        <dbReference type="SAM" id="Phobius"/>
    </source>
</evidence>
<proteinExistence type="predicted"/>
<protein>
    <recommendedName>
        <fullName evidence="5">5,10-methylene-tetrahydrofolate dehydrogenase</fullName>
    </recommendedName>
</protein>
<name>A0ABW2UVQ6_9BACI</name>
<evidence type="ECO:0008006" key="5">
    <source>
        <dbReference type="Google" id="ProtNLM"/>
    </source>
</evidence>
<feature type="transmembrane region" description="Helical" evidence="2">
    <location>
        <begin position="200"/>
        <end position="218"/>
    </location>
</feature>
<dbReference type="Proteomes" id="UP001596620">
    <property type="component" value="Unassembled WGS sequence"/>
</dbReference>
<keyword evidence="2" id="KW-1133">Transmembrane helix</keyword>
<feature type="compositionally biased region" description="Basic and acidic residues" evidence="1">
    <location>
        <begin position="367"/>
        <end position="394"/>
    </location>
</feature>
<comment type="caution">
    <text evidence="3">The sequence shown here is derived from an EMBL/GenBank/DDBJ whole genome shotgun (WGS) entry which is preliminary data.</text>
</comment>
<gene>
    <name evidence="3" type="ORF">ACFQU8_08835</name>
</gene>
<dbReference type="RefSeq" id="WP_382358866.1">
    <property type="nucleotide sequence ID" value="NZ_JBHTGR010000022.1"/>
</dbReference>
<reference evidence="4" key="1">
    <citation type="journal article" date="2019" name="Int. J. Syst. Evol. Microbiol.">
        <title>The Global Catalogue of Microorganisms (GCM) 10K type strain sequencing project: providing services to taxonomists for standard genome sequencing and annotation.</title>
        <authorList>
            <consortium name="The Broad Institute Genomics Platform"/>
            <consortium name="The Broad Institute Genome Sequencing Center for Infectious Disease"/>
            <person name="Wu L."/>
            <person name="Ma J."/>
        </authorList>
    </citation>
    <scope>NUCLEOTIDE SEQUENCE [LARGE SCALE GENOMIC DNA]</scope>
    <source>
        <strain evidence="4">JCM 30234</strain>
    </source>
</reference>
<dbReference type="EMBL" id="JBHTGR010000022">
    <property type="protein sequence ID" value="MFC7747338.1"/>
    <property type="molecule type" value="Genomic_DNA"/>
</dbReference>
<accession>A0ABW2UVQ6</accession>